<name>A0A0S4IYZ6_BODSA</name>
<dbReference type="AlphaFoldDB" id="A0A0S4IYZ6"/>
<sequence>MRPVVAAKKPQVSSRLKRDASHNKSLTSSYDELVLQWAMSAPSITAAERSDIIETALDNRRAAMPLLHTSQHDPSTDEVLDEMEACIASLRAQDSSDIVAATELRRLTTDARSILGKDVKLELCLRQQSESIFQLSAVWEELQLQALHRGDLEVLEEVSWRPAPSQTGSVCSYVAYGMHGIVFLRIHDSLTFDASGHVQLIVRTMLYHPDDAARGRNARWAPHFGTLSKLVPLA</sequence>
<accession>A0A0S4IYZ6</accession>
<evidence type="ECO:0000313" key="2">
    <source>
        <dbReference type="EMBL" id="CUG01488.1"/>
    </source>
</evidence>
<protein>
    <submittedName>
        <fullName evidence="2">Uncharacterized protein</fullName>
    </submittedName>
</protein>
<evidence type="ECO:0000256" key="1">
    <source>
        <dbReference type="SAM" id="MobiDB-lite"/>
    </source>
</evidence>
<dbReference type="Proteomes" id="UP000051952">
    <property type="component" value="Unassembled WGS sequence"/>
</dbReference>
<proteinExistence type="predicted"/>
<dbReference type="VEuPathDB" id="TriTrypDB:BSAL_04470"/>
<gene>
    <name evidence="2" type="ORF">BSAL_04470</name>
</gene>
<keyword evidence="3" id="KW-1185">Reference proteome</keyword>
<reference evidence="3" key="1">
    <citation type="submission" date="2015-09" db="EMBL/GenBank/DDBJ databases">
        <authorList>
            <consortium name="Pathogen Informatics"/>
        </authorList>
    </citation>
    <scope>NUCLEOTIDE SEQUENCE [LARGE SCALE GENOMIC DNA]</scope>
    <source>
        <strain evidence="3">Lake Konstanz</strain>
    </source>
</reference>
<organism evidence="2 3">
    <name type="scientific">Bodo saltans</name>
    <name type="common">Flagellated protozoan</name>
    <dbReference type="NCBI Taxonomy" id="75058"/>
    <lineage>
        <taxon>Eukaryota</taxon>
        <taxon>Discoba</taxon>
        <taxon>Euglenozoa</taxon>
        <taxon>Kinetoplastea</taxon>
        <taxon>Metakinetoplastina</taxon>
        <taxon>Eubodonida</taxon>
        <taxon>Bodonidae</taxon>
        <taxon>Bodo</taxon>
    </lineage>
</organism>
<feature type="region of interest" description="Disordered" evidence="1">
    <location>
        <begin position="1"/>
        <end position="23"/>
    </location>
</feature>
<dbReference type="EMBL" id="CYKH01000493">
    <property type="protein sequence ID" value="CUG01488.1"/>
    <property type="molecule type" value="Genomic_DNA"/>
</dbReference>
<evidence type="ECO:0000313" key="3">
    <source>
        <dbReference type="Proteomes" id="UP000051952"/>
    </source>
</evidence>